<proteinExistence type="predicted"/>
<keyword evidence="1" id="KW-1133">Transmembrane helix</keyword>
<name>A0A8E2AJD5_9APHY</name>
<gene>
    <name evidence="2" type="ORF">OBBRIDRAFT_807362</name>
</gene>
<feature type="transmembrane region" description="Helical" evidence="1">
    <location>
        <begin position="12"/>
        <end position="33"/>
    </location>
</feature>
<evidence type="ECO:0000313" key="2">
    <source>
        <dbReference type="EMBL" id="OCH85651.1"/>
    </source>
</evidence>
<evidence type="ECO:0000256" key="1">
    <source>
        <dbReference type="SAM" id="Phobius"/>
    </source>
</evidence>
<organism evidence="2 3">
    <name type="scientific">Obba rivulosa</name>
    <dbReference type="NCBI Taxonomy" id="1052685"/>
    <lineage>
        <taxon>Eukaryota</taxon>
        <taxon>Fungi</taxon>
        <taxon>Dikarya</taxon>
        <taxon>Basidiomycota</taxon>
        <taxon>Agaricomycotina</taxon>
        <taxon>Agaricomycetes</taxon>
        <taxon>Polyporales</taxon>
        <taxon>Gelatoporiaceae</taxon>
        <taxon>Obba</taxon>
    </lineage>
</organism>
<reference evidence="2 3" key="1">
    <citation type="submission" date="2016-07" db="EMBL/GenBank/DDBJ databases">
        <title>Draft genome of the white-rot fungus Obba rivulosa 3A-2.</title>
        <authorList>
            <consortium name="DOE Joint Genome Institute"/>
            <person name="Miettinen O."/>
            <person name="Riley R."/>
            <person name="Acob R."/>
            <person name="Barry K."/>
            <person name="Cullen D."/>
            <person name="De Vries R."/>
            <person name="Hainaut M."/>
            <person name="Hatakka A."/>
            <person name="Henrissat B."/>
            <person name="Hilden K."/>
            <person name="Kuo R."/>
            <person name="Labutti K."/>
            <person name="Lipzen A."/>
            <person name="Makela M.R."/>
            <person name="Sandor L."/>
            <person name="Spatafora J.W."/>
            <person name="Grigoriev I.V."/>
            <person name="Hibbett D.S."/>
        </authorList>
    </citation>
    <scope>NUCLEOTIDE SEQUENCE [LARGE SCALE GENOMIC DNA]</scope>
    <source>
        <strain evidence="2 3">3A-2</strain>
    </source>
</reference>
<accession>A0A8E2AJD5</accession>
<feature type="transmembrane region" description="Helical" evidence="1">
    <location>
        <begin position="53"/>
        <end position="71"/>
    </location>
</feature>
<protein>
    <submittedName>
        <fullName evidence="2">Uncharacterized protein</fullName>
    </submittedName>
</protein>
<dbReference type="AlphaFoldDB" id="A0A8E2AJD5"/>
<keyword evidence="1" id="KW-0812">Transmembrane</keyword>
<dbReference type="OrthoDB" id="1077582at2759"/>
<sequence>MSERPALAILPYLVLPDIFLTCLLKCSAFLAYAGITVKALGATTRDGLQDYSMGSMFMGQLLTATYLIFLADPLRNFRYRNDATEPVVMPFYKRVHWALCINHAPRGIGWNWQVANVPPPPRGPCWVFVRRQLFRAARCFLLLNFAQSYIHLNPLFTCFGVDAQYITAQGYVW</sequence>
<dbReference type="Proteomes" id="UP000250043">
    <property type="component" value="Unassembled WGS sequence"/>
</dbReference>
<evidence type="ECO:0000313" key="3">
    <source>
        <dbReference type="Proteomes" id="UP000250043"/>
    </source>
</evidence>
<dbReference type="EMBL" id="KV722571">
    <property type="protein sequence ID" value="OCH85651.1"/>
    <property type="molecule type" value="Genomic_DNA"/>
</dbReference>
<keyword evidence="3" id="KW-1185">Reference proteome</keyword>
<keyword evidence="1" id="KW-0472">Membrane</keyword>